<evidence type="ECO:0000313" key="3">
    <source>
        <dbReference type="Proteomes" id="UP001469553"/>
    </source>
</evidence>
<protein>
    <submittedName>
        <fullName evidence="2">Uncharacterized protein</fullName>
    </submittedName>
</protein>
<dbReference type="Proteomes" id="UP001469553">
    <property type="component" value="Unassembled WGS sequence"/>
</dbReference>
<reference evidence="2 3" key="1">
    <citation type="submission" date="2021-06" db="EMBL/GenBank/DDBJ databases">
        <authorList>
            <person name="Palmer J.M."/>
        </authorList>
    </citation>
    <scope>NUCLEOTIDE SEQUENCE [LARGE SCALE GENOMIC DNA]</scope>
    <source>
        <strain evidence="2 3">AS_MEX2019</strain>
        <tissue evidence="2">Muscle</tissue>
    </source>
</reference>
<feature type="region of interest" description="Disordered" evidence="1">
    <location>
        <begin position="76"/>
        <end position="145"/>
    </location>
</feature>
<organism evidence="2 3">
    <name type="scientific">Ameca splendens</name>
    <dbReference type="NCBI Taxonomy" id="208324"/>
    <lineage>
        <taxon>Eukaryota</taxon>
        <taxon>Metazoa</taxon>
        <taxon>Chordata</taxon>
        <taxon>Craniata</taxon>
        <taxon>Vertebrata</taxon>
        <taxon>Euteleostomi</taxon>
        <taxon>Actinopterygii</taxon>
        <taxon>Neopterygii</taxon>
        <taxon>Teleostei</taxon>
        <taxon>Neoteleostei</taxon>
        <taxon>Acanthomorphata</taxon>
        <taxon>Ovalentaria</taxon>
        <taxon>Atherinomorphae</taxon>
        <taxon>Cyprinodontiformes</taxon>
        <taxon>Goodeidae</taxon>
        <taxon>Ameca</taxon>
    </lineage>
</organism>
<comment type="caution">
    <text evidence="2">The sequence shown here is derived from an EMBL/GenBank/DDBJ whole genome shotgun (WGS) entry which is preliminary data.</text>
</comment>
<dbReference type="EMBL" id="JAHRIP010027304">
    <property type="protein sequence ID" value="MEQ2290069.1"/>
    <property type="molecule type" value="Genomic_DNA"/>
</dbReference>
<name>A0ABV0Y8E6_9TELE</name>
<evidence type="ECO:0000313" key="2">
    <source>
        <dbReference type="EMBL" id="MEQ2290069.1"/>
    </source>
</evidence>
<evidence type="ECO:0000256" key="1">
    <source>
        <dbReference type="SAM" id="MobiDB-lite"/>
    </source>
</evidence>
<sequence length="145" mass="15628">MSDMGRDFHLAKSSSTFFFKRGIWFSFVKSANLGETSSLGSSFSALSGTGSQGQQTQQRCPDVPLPRHLLQLLWGEPKALPGPPRDIVPPACPGPSPGPPPGGTCLEGLMRKASRRPWHAWPHGTRQSPQESHKPTTADRTPSSA</sequence>
<accession>A0ABV0Y8E6</accession>
<keyword evidence="3" id="KW-1185">Reference proteome</keyword>
<feature type="region of interest" description="Disordered" evidence="1">
    <location>
        <begin position="41"/>
        <end position="61"/>
    </location>
</feature>
<feature type="compositionally biased region" description="Low complexity" evidence="1">
    <location>
        <begin position="41"/>
        <end position="58"/>
    </location>
</feature>
<proteinExistence type="predicted"/>
<gene>
    <name evidence="2" type="ORF">AMECASPLE_039551</name>
</gene>
<feature type="compositionally biased region" description="Pro residues" evidence="1">
    <location>
        <begin position="80"/>
        <end position="102"/>
    </location>
</feature>